<evidence type="ECO:0000313" key="2">
    <source>
        <dbReference type="EMBL" id="PGH15394.1"/>
    </source>
</evidence>
<feature type="compositionally biased region" description="Low complexity" evidence="1">
    <location>
        <begin position="1"/>
        <end position="34"/>
    </location>
</feature>
<accession>A0A2B7XUF4</accession>
<comment type="caution">
    <text evidence="2">The sequence shown here is derived from an EMBL/GenBank/DDBJ whole genome shotgun (WGS) entry which is preliminary data.</text>
</comment>
<protein>
    <submittedName>
        <fullName evidence="2">Uncharacterized protein</fullName>
    </submittedName>
</protein>
<sequence>MPSSTTSSTGAAAATAPKSSASSTYSSSTMSSISHLKSIFRREKDDSPSSASATKPETNEAKAIKQEARAVYFALR</sequence>
<evidence type="ECO:0000313" key="3">
    <source>
        <dbReference type="Proteomes" id="UP000224634"/>
    </source>
</evidence>
<dbReference type="EMBL" id="PDNA01000083">
    <property type="protein sequence ID" value="PGH15394.1"/>
    <property type="molecule type" value="Genomic_DNA"/>
</dbReference>
<reference evidence="2 3" key="1">
    <citation type="submission" date="2017-10" db="EMBL/GenBank/DDBJ databases">
        <title>Comparative genomics in systemic dimorphic fungi from Ajellomycetaceae.</title>
        <authorList>
            <person name="Munoz J.F."/>
            <person name="Mcewen J.G."/>
            <person name="Clay O.K."/>
            <person name="Cuomo C.A."/>
        </authorList>
    </citation>
    <scope>NUCLEOTIDE SEQUENCE [LARGE SCALE GENOMIC DNA]</scope>
    <source>
        <strain evidence="2 3">UAMH7299</strain>
    </source>
</reference>
<proteinExistence type="predicted"/>
<dbReference type="Proteomes" id="UP000224634">
    <property type="component" value="Unassembled WGS sequence"/>
</dbReference>
<keyword evidence="3" id="KW-1185">Reference proteome</keyword>
<organism evidence="2 3">
    <name type="scientific">Polytolypa hystricis (strain UAMH7299)</name>
    <dbReference type="NCBI Taxonomy" id="1447883"/>
    <lineage>
        <taxon>Eukaryota</taxon>
        <taxon>Fungi</taxon>
        <taxon>Dikarya</taxon>
        <taxon>Ascomycota</taxon>
        <taxon>Pezizomycotina</taxon>
        <taxon>Eurotiomycetes</taxon>
        <taxon>Eurotiomycetidae</taxon>
        <taxon>Onygenales</taxon>
        <taxon>Onygenales incertae sedis</taxon>
        <taxon>Polytolypa</taxon>
    </lineage>
</organism>
<gene>
    <name evidence="2" type="ORF">AJ80_05578</name>
</gene>
<name>A0A2B7XUF4_POLH7</name>
<evidence type="ECO:0000256" key="1">
    <source>
        <dbReference type="SAM" id="MobiDB-lite"/>
    </source>
</evidence>
<dbReference type="AlphaFoldDB" id="A0A2B7XUF4"/>
<feature type="region of interest" description="Disordered" evidence="1">
    <location>
        <begin position="1"/>
        <end position="62"/>
    </location>
</feature>